<keyword evidence="1" id="KW-1133">Transmembrane helix</keyword>
<gene>
    <name evidence="2" type="ordered locus">Amet_1800</name>
</gene>
<keyword evidence="3" id="KW-1185">Reference proteome</keyword>
<evidence type="ECO:0000313" key="3">
    <source>
        <dbReference type="Proteomes" id="UP000001572"/>
    </source>
</evidence>
<evidence type="ECO:0008006" key="4">
    <source>
        <dbReference type="Google" id="ProtNLM"/>
    </source>
</evidence>
<name>A6TP52_ALKMQ</name>
<feature type="transmembrane region" description="Helical" evidence="1">
    <location>
        <begin position="13"/>
        <end position="33"/>
    </location>
</feature>
<dbReference type="KEGG" id="amt:Amet_1800"/>
<dbReference type="EMBL" id="CP000724">
    <property type="protein sequence ID" value="ABR47970.1"/>
    <property type="molecule type" value="Genomic_DNA"/>
</dbReference>
<evidence type="ECO:0000313" key="2">
    <source>
        <dbReference type="EMBL" id="ABR47970.1"/>
    </source>
</evidence>
<dbReference type="HOGENOM" id="CLU_1438307_0_0_9"/>
<dbReference type="AlphaFoldDB" id="A6TP52"/>
<reference evidence="3" key="1">
    <citation type="journal article" date="2016" name="Genome Announc.">
        <title>Complete genome sequence of Alkaliphilus metalliredigens strain QYMF, an alkaliphilic and metal-reducing bacterium isolated from borax-contaminated leachate ponds.</title>
        <authorList>
            <person name="Hwang C."/>
            <person name="Copeland A."/>
            <person name="Lucas S."/>
            <person name="Lapidus A."/>
            <person name="Barry K."/>
            <person name="Detter J.C."/>
            <person name="Glavina Del Rio T."/>
            <person name="Hammon N."/>
            <person name="Israni S."/>
            <person name="Dalin E."/>
            <person name="Tice H."/>
            <person name="Pitluck S."/>
            <person name="Chertkov O."/>
            <person name="Brettin T."/>
            <person name="Bruce D."/>
            <person name="Han C."/>
            <person name="Schmutz J."/>
            <person name="Larimer F."/>
            <person name="Land M.L."/>
            <person name="Hauser L."/>
            <person name="Kyrpides N."/>
            <person name="Mikhailova N."/>
            <person name="Ye Q."/>
            <person name="Zhou J."/>
            <person name="Richardson P."/>
            <person name="Fields M.W."/>
        </authorList>
    </citation>
    <scope>NUCLEOTIDE SEQUENCE [LARGE SCALE GENOMIC DNA]</scope>
    <source>
        <strain evidence="3">QYMF</strain>
    </source>
</reference>
<proteinExistence type="predicted"/>
<dbReference type="RefSeq" id="WP_012063005.1">
    <property type="nucleotide sequence ID" value="NC_009633.1"/>
</dbReference>
<accession>A6TP52</accession>
<keyword evidence="1" id="KW-0472">Membrane</keyword>
<protein>
    <recommendedName>
        <fullName evidence="4">Chemotaxis methyl-accepting receptor HlyB-like 4HB MCP domain-containing protein</fullName>
    </recommendedName>
</protein>
<keyword evidence="1" id="KW-0812">Transmembrane</keyword>
<organism evidence="2 3">
    <name type="scientific">Alkaliphilus metalliredigens (strain QYMF)</name>
    <dbReference type="NCBI Taxonomy" id="293826"/>
    <lineage>
        <taxon>Bacteria</taxon>
        <taxon>Bacillati</taxon>
        <taxon>Bacillota</taxon>
        <taxon>Clostridia</taxon>
        <taxon>Peptostreptococcales</taxon>
        <taxon>Natronincolaceae</taxon>
        <taxon>Alkaliphilus</taxon>
    </lineage>
</organism>
<evidence type="ECO:0000256" key="1">
    <source>
        <dbReference type="SAM" id="Phobius"/>
    </source>
</evidence>
<dbReference type="Proteomes" id="UP000001572">
    <property type="component" value="Chromosome"/>
</dbReference>
<sequence length="188" mass="21679">MTNNFLTGNRIKILIGILVISLLANIFLFAKFISDEKITRLSANNNYTAFFSTLMIYSDSLDYLANNDLQFLGAGERELQALYGYSFNLVEHARTYGMLSDKKDELPSLIWNFAIHMQDITNNLNQVDIKNNRDNLKEFSRNINGIVMLENQTRGEMYRNNKGFVAKEMHTVLSPKVEKIMDLYLSNE</sequence>